<dbReference type="PANTHER" id="PTHR43777">
    <property type="entry name" value="MOLYBDENUM COFACTOR CYTIDYLYLTRANSFERASE"/>
    <property type="match status" value="1"/>
</dbReference>
<organism evidence="2">
    <name type="scientific">marine sediment metagenome</name>
    <dbReference type="NCBI Taxonomy" id="412755"/>
    <lineage>
        <taxon>unclassified sequences</taxon>
        <taxon>metagenomes</taxon>
        <taxon>ecological metagenomes</taxon>
    </lineage>
</organism>
<dbReference type="InterPro" id="IPR025877">
    <property type="entry name" value="MobA-like_NTP_Trfase"/>
</dbReference>
<dbReference type="InterPro" id="IPR029044">
    <property type="entry name" value="Nucleotide-diphossugar_trans"/>
</dbReference>
<feature type="domain" description="MobA-like NTP transferase" evidence="1">
    <location>
        <begin position="11"/>
        <end position="158"/>
    </location>
</feature>
<reference evidence="2" key="1">
    <citation type="journal article" date="2014" name="Front. Microbiol.">
        <title>High frequency of phylogenetically diverse reductive dehalogenase-homologous genes in deep subseafloor sedimentary metagenomes.</title>
        <authorList>
            <person name="Kawai M."/>
            <person name="Futagami T."/>
            <person name="Toyoda A."/>
            <person name="Takaki Y."/>
            <person name="Nishi S."/>
            <person name="Hori S."/>
            <person name="Arai W."/>
            <person name="Tsubouchi T."/>
            <person name="Morono Y."/>
            <person name="Uchiyama I."/>
            <person name="Ito T."/>
            <person name="Fujiyama A."/>
            <person name="Inagaki F."/>
            <person name="Takami H."/>
        </authorList>
    </citation>
    <scope>NUCLEOTIDE SEQUENCE</scope>
    <source>
        <strain evidence="2">Expedition CK06-06</strain>
    </source>
</reference>
<accession>X1J2C9</accession>
<evidence type="ECO:0000259" key="1">
    <source>
        <dbReference type="Pfam" id="PF12804"/>
    </source>
</evidence>
<proteinExistence type="predicted"/>
<dbReference type="PANTHER" id="PTHR43777:SF1">
    <property type="entry name" value="MOLYBDENUM COFACTOR CYTIDYLYLTRANSFERASE"/>
    <property type="match status" value="1"/>
</dbReference>
<dbReference type="GO" id="GO:0016779">
    <property type="term" value="F:nucleotidyltransferase activity"/>
    <property type="evidence" value="ECO:0007669"/>
    <property type="project" value="UniProtKB-ARBA"/>
</dbReference>
<name>X1J2C9_9ZZZZ</name>
<gene>
    <name evidence="2" type="ORF">S03H2_47535</name>
</gene>
<dbReference type="Pfam" id="PF12804">
    <property type="entry name" value="NTP_transf_3"/>
    <property type="match status" value="1"/>
</dbReference>
<sequence length="159" mass="17251">MREASSTTVSAILLAAGESKRMGRLKQLMPLGNSTIVEQTIDNLLSSKVCEVIVVVGCRAEEVMKRIATKPIKIAVNPIYHQGMGTSIVAGLSQVDSKAQAVMLALGDQPFVDSQTINKLIDEFDTHDKGIAIPVYRGRRGHPTIFSLKYKAQLSELKG</sequence>
<evidence type="ECO:0000313" key="2">
    <source>
        <dbReference type="EMBL" id="GAH72479.1"/>
    </source>
</evidence>
<dbReference type="AlphaFoldDB" id="X1J2C9"/>
<feature type="non-terminal residue" evidence="2">
    <location>
        <position position="159"/>
    </location>
</feature>
<comment type="caution">
    <text evidence="2">The sequence shown here is derived from an EMBL/GenBank/DDBJ whole genome shotgun (WGS) entry which is preliminary data.</text>
</comment>
<dbReference type="Gene3D" id="3.90.550.10">
    <property type="entry name" value="Spore Coat Polysaccharide Biosynthesis Protein SpsA, Chain A"/>
    <property type="match status" value="1"/>
</dbReference>
<dbReference type="CDD" id="cd04182">
    <property type="entry name" value="GT_2_like_f"/>
    <property type="match status" value="1"/>
</dbReference>
<dbReference type="EMBL" id="BARU01029915">
    <property type="protein sequence ID" value="GAH72479.1"/>
    <property type="molecule type" value="Genomic_DNA"/>
</dbReference>
<protein>
    <recommendedName>
        <fullName evidence="1">MobA-like NTP transferase domain-containing protein</fullName>
    </recommendedName>
</protein>
<dbReference type="SUPFAM" id="SSF53448">
    <property type="entry name" value="Nucleotide-diphospho-sugar transferases"/>
    <property type="match status" value="1"/>
</dbReference>